<evidence type="ECO:0000313" key="3">
    <source>
        <dbReference type="EMBL" id="SEM07742.1"/>
    </source>
</evidence>
<sequence>MAVSVILKTLNEEARIGAAIESVLAALDGIGGEVIVADGGSRDRTLAVATSYPIQVVQLEPTIRPSCGIGPQLGFQYSREPFICLMDGDMLLDPGFLPEALAYLSTHPRAAGVTGHVEEMNDTSLEYVRRGRRVSPENRIGTIDRMNGGGLYRREAVEQAGYLSDRNLHGYEEFDLGLRLRAQGWTLHRLDRRFVRHFGHAINAYALLLRRWKSGYLRGIGEVLRAALGKPQWPRLVEELPELKLWGVVYFWLAAMVALPFVLPSPVIALAIDLALIVGIVGVMSLRQKSLSLGLYAVVAWLFHAAALPLGFIQARKAPGAWIESRVVNEGS</sequence>
<dbReference type="InterPro" id="IPR001173">
    <property type="entry name" value="Glyco_trans_2-like"/>
</dbReference>
<gene>
    <name evidence="3" type="ORF">SAMN04515666_10769</name>
</gene>
<feature type="transmembrane region" description="Helical" evidence="1">
    <location>
        <begin position="267"/>
        <end position="286"/>
    </location>
</feature>
<keyword evidence="3" id="KW-0808">Transferase</keyword>
<dbReference type="InterPro" id="IPR029044">
    <property type="entry name" value="Nucleotide-diphossugar_trans"/>
</dbReference>
<evidence type="ECO:0000313" key="4">
    <source>
        <dbReference type="Proteomes" id="UP000199664"/>
    </source>
</evidence>
<dbReference type="STRING" id="1036779.SAMN04515666_10769"/>
<keyword evidence="1" id="KW-0472">Membrane</keyword>
<protein>
    <submittedName>
        <fullName evidence="3">Glycosyltransferase, catalytic subunit of cellulose synthase and poly-beta-1,6-N-acetylglucosamine synthase</fullName>
    </submittedName>
</protein>
<feature type="domain" description="Glycosyltransferase 2-like" evidence="2">
    <location>
        <begin position="4"/>
        <end position="158"/>
    </location>
</feature>
<proteinExistence type="predicted"/>
<dbReference type="AlphaFoldDB" id="A0A1H7VES4"/>
<accession>A0A1H7VES4</accession>
<dbReference type="OrthoDB" id="8416156at2"/>
<dbReference type="Gene3D" id="3.90.550.10">
    <property type="entry name" value="Spore Coat Polysaccharide Biosynthesis Protein SpsA, Chain A"/>
    <property type="match status" value="1"/>
</dbReference>
<evidence type="ECO:0000256" key="1">
    <source>
        <dbReference type="SAM" id="Phobius"/>
    </source>
</evidence>
<keyword evidence="1" id="KW-0812">Transmembrane</keyword>
<evidence type="ECO:0000259" key="2">
    <source>
        <dbReference type="Pfam" id="PF00535"/>
    </source>
</evidence>
<dbReference type="Proteomes" id="UP000199664">
    <property type="component" value="Unassembled WGS sequence"/>
</dbReference>
<keyword evidence="1" id="KW-1133">Transmembrane helix</keyword>
<dbReference type="PANTHER" id="PTHR43685">
    <property type="entry name" value="GLYCOSYLTRANSFERASE"/>
    <property type="match status" value="1"/>
</dbReference>
<reference evidence="4" key="1">
    <citation type="submission" date="2016-10" db="EMBL/GenBank/DDBJ databases">
        <authorList>
            <person name="Varghese N."/>
            <person name="Submissions S."/>
        </authorList>
    </citation>
    <scope>NUCLEOTIDE SEQUENCE [LARGE SCALE GENOMIC DNA]</scope>
    <source>
        <strain evidence="4">LMG 26383,CCUG 61248,R- 45681</strain>
    </source>
</reference>
<organism evidence="3 4">
    <name type="scientific">Bosea lupini</name>
    <dbReference type="NCBI Taxonomy" id="1036779"/>
    <lineage>
        <taxon>Bacteria</taxon>
        <taxon>Pseudomonadati</taxon>
        <taxon>Pseudomonadota</taxon>
        <taxon>Alphaproteobacteria</taxon>
        <taxon>Hyphomicrobiales</taxon>
        <taxon>Boseaceae</taxon>
        <taxon>Bosea</taxon>
    </lineage>
</organism>
<dbReference type="PANTHER" id="PTHR43685:SF2">
    <property type="entry name" value="GLYCOSYLTRANSFERASE 2-LIKE DOMAIN-CONTAINING PROTEIN"/>
    <property type="match status" value="1"/>
</dbReference>
<dbReference type="SUPFAM" id="SSF53448">
    <property type="entry name" value="Nucleotide-diphospho-sugar transferases"/>
    <property type="match status" value="1"/>
</dbReference>
<name>A0A1H7VES4_9HYPH</name>
<dbReference type="EMBL" id="FOAN01000007">
    <property type="protein sequence ID" value="SEM07742.1"/>
    <property type="molecule type" value="Genomic_DNA"/>
</dbReference>
<dbReference type="InterPro" id="IPR050834">
    <property type="entry name" value="Glycosyltransf_2"/>
</dbReference>
<dbReference type="RefSeq" id="WP_091838606.1">
    <property type="nucleotide sequence ID" value="NZ_FOAN01000007.1"/>
</dbReference>
<dbReference type="GO" id="GO:0016740">
    <property type="term" value="F:transferase activity"/>
    <property type="evidence" value="ECO:0007669"/>
    <property type="project" value="UniProtKB-KW"/>
</dbReference>
<keyword evidence="4" id="KW-1185">Reference proteome</keyword>
<feature type="transmembrane region" description="Helical" evidence="1">
    <location>
        <begin position="293"/>
        <end position="313"/>
    </location>
</feature>
<dbReference type="Pfam" id="PF00535">
    <property type="entry name" value="Glycos_transf_2"/>
    <property type="match status" value="1"/>
</dbReference>